<gene>
    <name evidence="1" type="ORF">HYY20_01710</name>
</gene>
<dbReference type="InterPro" id="IPR037171">
    <property type="entry name" value="NagB/RpiA_transferase-like"/>
</dbReference>
<organism evidence="1 2">
    <name type="scientific">Tectimicrobiota bacterium</name>
    <dbReference type="NCBI Taxonomy" id="2528274"/>
    <lineage>
        <taxon>Bacteria</taxon>
        <taxon>Pseudomonadati</taxon>
        <taxon>Nitrospinota/Tectimicrobiota group</taxon>
        <taxon>Candidatus Tectimicrobiota</taxon>
    </lineage>
</organism>
<accession>A0A932FVP2</accession>
<dbReference type="AlphaFoldDB" id="A0A932FVP2"/>
<dbReference type="PANTHER" id="PTHR43293:SF1">
    <property type="entry name" value="ACETATE COA-TRANSFERASE YDIF"/>
    <property type="match status" value="1"/>
</dbReference>
<evidence type="ECO:0000313" key="2">
    <source>
        <dbReference type="Proteomes" id="UP000769766"/>
    </source>
</evidence>
<comment type="caution">
    <text evidence="1">The sequence shown here is derived from an EMBL/GenBank/DDBJ whole genome shotgun (WGS) entry which is preliminary data.</text>
</comment>
<dbReference type="EMBL" id="JACPRF010000050">
    <property type="protein sequence ID" value="MBI2875578.1"/>
    <property type="molecule type" value="Genomic_DNA"/>
</dbReference>
<sequence length="121" mass="12925">MSKIMPAEKAVELIRDGDTVAIGGIGGNGVTEEIFLALERRFLETGHPRDLMLFAPGGPGDGRGKGLDHMAHPGFLKGVISTYVGPLAPKLAEMIGREELEGYILPLGPLTQLYREIASGR</sequence>
<name>A0A932FVP2_UNCTE</name>
<evidence type="ECO:0000313" key="1">
    <source>
        <dbReference type="EMBL" id="MBI2875578.1"/>
    </source>
</evidence>
<dbReference type="PANTHER" id="PTHR43293">
    <property type="entry name" value="ACETATE COA-TRANSFERASE YDIF"/>
    <property type="match status" value="1"/>
</dbReference>
<dbReference type="SUPFAM" id="SSF100950">
    <property type="entry name" value="NagB/RpiA/CoA transferase-like"/>
    <property type="match status" value="1"/>
</dbReference>
<dbReference type="Gene3D" id="3.40.1080.10">
    <property type="entry name" value="Glutaconate Coenzyme A-transferase"/>
    <property type="match status" value="1"/>
</dbReference>
<feature type="non-terminal residue" evidence="1">
    <location>
        <position position="121"/>
    </location>
</feature>
<protein>
    <recommendedName>
        <fullName evidence="3">Acyl CoA:acetate/3-ketoacid CoA transferase</fullName>
    </recommendedName>
</protein>
<dbReference type="Proteomes" id="UP000769766">
    <property type="component" value="Unassembled WGS sequence"/>
</dbReference>
<evidence type="ECO:0008006" key="3">
    <source>
        <dbReference type="Google" id="ProtNLM"/>
    </source>
</evidence>
<reference evidence="1" key="1">
    <citation type="submission" date="2020-07" db="EMBL/GenBank/DDBJ databases">
        <title>Huge and variable diversity of episymbiotic CPR bacteria and DPANN archaea in groundwater ecosystems.</title>
        <authorList>
            <person name="He C.Y."/>
            <person name="Keren R."/>
            <person name="Whittaker M."/>
            <person name="Farag I.F."/>
            <person name="Doudna J."/>
            <person name="Cate J.H.D."/>
            <person name="Banfield J.F."/>
        </authorList>
    </citation>
    <scope>NUCLEOTIDE SEQUENCE</scope>
    <source>
        <strain evidence="1">NC_groundwater_672_Ag_B-0.1um_62_36</strain>
    </source>
</reference>
<proteinExistence type="predicted"/>